<feature type="transmembrane region" description="Helical" evidence="1">
    <location>
        <begin position="315"/>
        <end position="348"/>
    </location>
</feature>
<dbReference type="RefSeq" id="WP_218022410.1">
    <property type="nucleotide sequence ID" value="NZ_BHXQ01000003.1"/>
</dbReference>
<organism evidence="2 3">
    <name type="scientific">Chryseotalea sanaruensis</name>
    <dbReference type="NCBI Taxonomy" id="2482724"/>
    <lineage>
        <taxon>Bacteria</taxon>
        <taxon>Pseudomonadati</taxon>
        <taxon>Bacteroidota</taxon>
        <taxon>Cytophagia</taxon>
        <taxon>Cytophagales</taxon>
        <taxon>Chryseotaleaceae</taxon>
        <taxon>Chryseotalea</taxon>
    </lineage>
</organism>
<evidence type="ECO:0000313" key="2">
    <source>
        <dbReference type="EMBL" id="GCC51639.1"/>
    </source>
</evidence>
<feature type="transmembrane region" description="Helical" evidence="1">
    <location>
        <begin position="46"/>
        <end position="69"/>
    </location>
</feature>
<feature type="transmembrane region" description="Helical" evidence="1">
    <location>
        <begin position="284"/>
        <end position="303"/>
    </location>
</feature>
<reference evidence="2 3" key="1">
    <citation type="submission" date="2018-11" db="EMBL/GenBank/DDBJ databases">
        <title>Chryseotalea sanarue gen. nov., sp., nov., a member of the family Cytophagaceae, isolated from a brackish lake in Hamamatsu Japan.</title>
        <authorList>
            <person name="Maejima Y."/>
            <person name="Iino T."/>
            <person name="Muraguchi Y."/>
            <person name="Fukuda K."/>
            <person name="Ohkuma M."/>
            <person name="Moriuchi R."/>
            <person name="Dohra H."/>
            <person name="Kimbara K."/>
            <person name="Shintani M."/>
        </authorList>
    </citation>
    <scope>NUCLEOTIDE SEQUENCE [LARGE SCALE GENOMIC DNA]</scope>
    <source>
        <strain evidence="2 3">Ys</strain>
    </source>
</reference>
<feature type="transmembrane region" description="Helical" evidence="1">
    <location>
        <begin position="172"/>
        <end position="193"/>
    </location>
</feature>
<comment type="caution">
    <text evidence="2">The sequence shown here is derived from an EMBL/GenBank/DDBJ whole genome shotgun (WGS) entry which is preliminary data.</text>
</comment>
<feature type="transmembrane region" description="Helical" evidence="1">
    <location>
        <begin position="131"/>
        <end position="151"/>
    </location>
</feature>
<keyword evidence="1" id="KW-0812">Transmembrane</keyword>
<keyword evidence="1" id="KW-1133">Transmembrane helix</keyword>
<feature type="transmembrane region" description="Helical" evidence="1">
    <location>
        <begin position="108"/>
        <end position="125"/>
    </location>
</feature>
<dbReference type="SUPFAM" id="SSF103473">
    <property type="entry name" value="MFS general substrate transporter"/>
    <property type="match status" value="1"/>
</dbReference>
<name>A0A401U9S5_9BACT</name>
<feature type="transmembrane region" description="Helical" evidence="1">
    <location>
        <begin position="410"/>
        <end position="432"/>
    </location>
</feature>
<dbReference type="InterPro" id="IPR036259">
    <property type="entry name" value="MFS_trans_sf"/>
</dbReference>
<dbReference type="Proteomes" id="UP000288227">
    <property type="component" value="Unassembled WGS sequence"/>
</dbReference>
<dbReference type="EMBL" id="BHXQ01000003">
    <property type="protein sequence ID" value="GCC51639.1"/>
    <property type="molecule type" value="Genomic_DNA"/>
</dbReference>
<proteinExistence type="predicted"/>
<dbReference type="Gene3D" id="1.20.1250.20">
    <property type="entry name" value="MFS general substrate transporter like domains"/>
    <property type="match status" value="1"/>
</dbReference>
<gene>
    <name evidence="2" type="ORF">SanaruYs_18670</name>
</gene>
<evidence type="ECO:0000313" key="3">
    <source>
        <dbReference type="Proteomes" id="UP000288227"/>
    </source>
</evidence>
<feature type="transmembrane region" description="Helical" evidence="1">
    <location>
        <begin position="81"/>
        <end position="101"/>
    </location>
</feature>
<sequence length="440" mass="49069">MMEKTTEIEMNAATPGAKPLLSKRSIWQRPHDEFAFFLTMPRAMRVLLATNLIYAFVLPVIEIFVGAYVMRSSNDPSIVALYQLTVYTGIPITFLLNGFLLSRMKITTLYSFGMLLSGLSMLMMMRLESLSVIGVGVAGILMGCSFGFFWANRDYLALSTTNDSNRNYYYGLETFFYTITFIIVPLGVGAFLAKADDGTWFSGNVNTAYQVVTVFVFILTIISSIVVHQQKFKNPEQKKFLYFRFHSLWNKMLVLAGLKGLAQGYLVTAPAILIMTLVGNEGSLGTVQAISGVVTAIMLYLLGRVTKPKHRIYILTIGLIIFLIGTLANGILFSAVGVIAFVLCKVLFQPLHDIAYFPIQMRVIDVVAKIEGRNEFAYIFNHEFGLYIGRFLGLGLFIVLATFVSQTFALKYSLIVIALLQIASIPLAKHIIRKSNELSK</sequence>
<feature type="transmembrane region" description="Helical" evidence="1">
    <location>
        <begin position="384"/>
        <end position="404"/>
    </location>
</feature>
<keyword evidence="3" id="KW-1185">Reference proteome</keyword>
<dbReference type="AlphaFoldDB" id="A0A401U9S5"/>
<evidence type="ECO:0000256" key="1">
    <source>
        <dbReference type="SAM" id="Phobius"/>
    </source>
</evidence>
<feature type="transmembrane region" description="Helical" evidence="1">
    <location>
        <begin position="208"/>
        <end position="227"/>
    </location>
</feature>
<accession>A0A401U9S5</accession>
<protein>
    <submittedName>
        <fullName evidence="2">MFS transporter</fullName>
    </submittedName>
</protein>
<feature type="transmembrane region" description="Helical" evidence="1">
    <location>
        <begin position="248"/>
        <end position="278"/>
    </location>
</feature>
<keyword evidence="1" id="KW-0472">Membrane</keyword>